<reference evidence="1 2" key="1">
    <citation type="submission" date="2018-03" db="EMBL/GenBank/DDBJ databases">
        <title>Genome sequence of Moorella stamsii DSM 26217.</title>
        <authorList>
            <person name="Poehlein A."/>
            <person name="Daniel R."/>
        </authorList>
    </citation>
    <scope>NUCLEOTIDE SEQUENCE [LARGE SCALE GENOMIC DNA]</scope>
    <source>
        <strain evidence="2">DSM 26217</strain>
    </source>
</reference>
<evidence type="ECO:0008006" key="3">
    <source>
        <dbReference type="Google" id="ProtNLM"/>
    </source>
</evidence>
<sequence>MITRQDVVNKLISYLGHRISLEELVGWAENVMMEGEFEEHDLPLLRDIVARLGLSDTLAFGLSWEDCRNFLRSLGYDVEVRVTRLASNQ</sequence>
<gene>
    <name evidence="1" type="ORF">MOST_04420</name>
</gene>
<proteinExistence type="predicted"/>
<dbReference type="RefSeq" id="WP_054936351.1">
    <property type="nucleotide sequence ID" value="NZ_PVXL01000021.1"/>
</dbReference>
<evidence type="ECO:0000313" key="2">
    <source>
        <dbReference type="Proteomes" id="UP000239430"/>
    </source>
</evidence>
<name>A0A9X7J4I9_9FIRM</name>
<comment type="caution">
    <text evidence="1">The sequence shown here is derived from an EMBL/GenBank/DDBJ whole genome shotgun (WGS) entry which is preliminary data.</text>
</comment>
<dbReference type="AlphaFoldDB" id="A0A9X7J4I9"/>
<keyword evidence="2" id="KW-1185">Reference proteome</keyword>
<evidence type="ECO:0000313" key="1">
    <source>
        <dbReference type="EMBL" id="PRR76281.1"/>
    </source>
</evidence>
<dbReference type="Proteomes" id="UP000239430">
    <property type="component" value="Unassembled WGS sequence"/>
</dbReference>
<organism evidence="1 2">
    <name type="scientific">Neomoorella stamsii</name>
    <dbReference type="NCBI Taxonomy" id="1266720"/>
    <lineage>
        <taxon>Bacteria</taxon>
        <taxon>Bacillati</taxon>
        <taxon>Bacillota</taxon>
        <taxon>Clostridia</taxon>
        <taxon>Neomoorellales</taxon>
        <taxon>Neomoorellaceae</taxon>
        <taxon>Neomoorella</taxon>
    </lineage>
</organism>
<protein>
    <recommendedName>
        <fullName evidence="3">MafI family immunity protein</fullName>
    </recommendedName>
</protein>
<dbReference type="EMBL" id="PVXL01000021">
    <property type="protein sequence ID" value="PRR76281.1"/>
    <property type="molecule type" value="Genomic_DNA"/>
</dbReference>
<accession>A0A9X7J4I9</accession>